<feature type="signal peptide" evidence="2">
    <location>
        <begin position="1"/>
        <end position="23"/>
    </location>
</feature>
<dbReference type="EMBL" id="JBDJPC010000006">
    <property type="protein sequence ID" value="KAL1497968.1"/>
    <property type="molecule type" value="Genomic_DNA"/>
</dbReference>
<accession>A0ABD1EQE1</accession>
<proteinExistence type="predicted"/>
<evidence type="ECO:0000256" key="1">
    <source>
        <dbReference type="SAM" id="Phobius"/>
    </source>
</evidence>
<keyword evidence="2" id="KW-0732">Signal</keyword>
<evidence type="ECO:0000256" key="2">
    <source>
        <dbReference type="SAM" id="SignalP"/>
    </source>
</evidence>
<gene>
    <name evidence="3" type="ORF">ABEB36_008844</name>
</gene>
<dbReference type="Proteomes" id="UP001566132">
    <property type="component" value="Unassembled WGS sequence"/>
</dbReference>
<organism evidence="3 4">
    <name type="scientific">Hypothenemus hampei</name>
    <name type="common">Coffee berry borer</name>
    <dbReference type="NCBI Taxonomy" id="57062"/>
    <lineage>
        <taxon>Eukaryota</taxon>
        <taxon>Metazoa</taxon>
        <taxon>Ecdysozoa</taxon>
        <taxon>Arthropoda</taxon>
        <taxon>Hexapoda</taxon>
        <taxon>Insecta</taxon>
        <taxon>Pterygota</taxon>
        <taxon>Neoptera</taxon>
        <taxon>Endopterygota</taxon>
        <taxon>Coleoptera</taxon>
        <taxon>Polyphaga</taxon>
        <taxon>Cucujiformia</taxon>
        <taxon>Curculionidae</taxon>
        <taxon>Scolytinae</taxon>
        <taxon>Hypothenemus</taxon>
    </lineage>
</organism>
<keyword evidence="1" id="KW-1133">Transmembrane helix</keyword>
<sequence>MLTGYFSTCLSTLLITFISQSNAQSNFRSIMCYDCWPTQTGVNCTEIGTQNLLVNCTNWGVADVIVSCFSAYLSFDNVPGILQEETGVYRGCGQRDESIIDFCQYYKETVLGVNIELVSCAECHENGCNNHRFNESGYIVTDGQDFIRISIPALLIGLIGCRVILLMFLEI</sequence>
<evidence type="ECO:0000313" key="3">
    <source>
        <dbReference type="EMBL" id="KAL1497968.1"/>
    </source>
</evidence>
<keyword evidence="4" id="KW-1185">Reference proteome</keyword>
<reference evidence="3 4" key="1">
    <citation type="submission" date="2024-05" db="EMBL/GenBank/DDBJ databases">
        <title>Genetic variation in Jamaican populations of the coffee berry borer (Hypothenemus hampei).</title>
        <authorList>
            <person name="Errbii M."/>
            <person name="Myrie A."/>
        </authorList>
    </citation>
    <scope>NUCLEOTIDE SEQUENCE [LARGE SCALE GENOMIC DNA]</scope>
    <source>
        <strain evidence="3">JA-Hopewell-2020-01-JO</strain>
        <tissue evidence="3">Whole body</tissue>
    </source>
</reference>
<feature type="transmembrane region" description="Helical" evidence="1">
    <location>
        <begin position="149"/>
        <end position="169"/>
    </location>
</feature>
<evidence type="ECO:0000313" key="4">
    <source>
        <dbReference type="Proteomes" id="UP001566132"/>
    </source>
</evidence>
<dbReference type="AlphaFoldDB" id="A0ABD1EQE1"/>
<feature type="chain" id="PRO_5044764662" description="Protein sleepless" evidence="2">
    <location>
        <begin position="24"/>
        <end position="171"/>
    </location>
</feature>
<keyword evidence="1" id="KW-0812">Transmembrane</keyword>
<protein>
    <recommendedName>
        <fullName evidence="5">Protein sleepless</fullName>
    </recommendedName>
</protein>
<keyword evidence="1" id="KW-0472">Membrane</keyword>
<evidence type="ECO:0008006" key="5">
    <source>
        <dbReference type="Google" id="ProtNLM"/>
    </source>
</evidence>
<comment type="caution">
    <text evidence="3">The sequence shown here is derived from an EMBL/GenBank/DDBJ whole genome shotgun (WGS) entry which is preliminary data.</text>
</comment>
<name>A0ABD1EQE1_HYPHA</name>